<dbReference type="EMBL" id="JARPUR010000006">
    <property type="protein sequence ID" value="KAK4874774.1"/>
    <property type="molecule type" value="Genomic_DNA"/>
</dbReference>
<comment type="similarity">
    <text evidence="3 22">Belongs to the protein kinase superfamily. RIO-type Ser/Thr kinase family.</text>
</comment>
<gene>
    <name evidence="24" type="ORF">RN001_014134</name>
</gene>
<keyword evidence="14" id="KW-0067">ATP-binding</keyword>
<dbReference type="GO" id="GO:0045087">
    <property type="term" value="P:innate immune response"/>
    <property type="evidence" value="ECO:0007669"/>
    <property type="project" value="UniProtKB-KW"/>
</dbReference>
<keyword evidence="8" id="KW-0597">Phosphoprotein</keyword>
<evidence type="ECO:0000256" key="5">
    <source>
        <dbReference type="ARBA" id="ARBA00022490"/>
    </source>
</evidence>
<evidence type="ECO:0000259" key="23">
    <source>
        <dbReference type="SMART" id="SM00090"/>
    </source>
</evidence>
<evidence type="ECO:0000256" key="17">
    <source>
        <dbReference type="ARBA" id="ARBA00023118"/>
    </source>
</evidence>
<keyword evidence="12 22" id="KW-0547">Nucleotide-binding</keyword>
<dbReference type="GO" id="GO:0046872">
    <property type="term" value="F:metal ion binding"/>
    <property type="evidence" value="ECO:0007669"/>
    <property type="project" value="UniProtKB-UniRule"/>
</dbReference>
<sequence>MSSPWAKISKPEPINLDDIMSEEVAKDLQAKEEEKYAKFLCSVTGTSDNTIDQELLDEIAASESADINSDAVIAMMLQKQFDKEYDDMLKRTEDKFNGSSKVSISFSNYRRAPQNTDFDSDSEEDEFEDIMDRKDWDRFDTMQRELKAIPQCGYTMKDGNMITKHDITLNSRKNACKFMSFPPEFHTGDGAGFDLQLSNKVFNSLKMHSKHEQNRRHKMHDKKEDQATAEFGVDESTRLHLYKMINKKLLERVNGVISIGKEAVILHADSDPSYPEGPLPKECVIKIFKTTLAEFKQREKYIRDDYRFKDKIGKQKIRRTIHLWAEKEMHNLMRLKKAGISCPEVVCLKKHILVMSFIGDEHRPAPKLKDAILDDADCILAYDQVVETMKTLYDKANLIHADLSEYNILWHNERCYFIDVSQSTEPSHNDAFHFLMRDCENITNFFTRKNVPNMKTARELFTEITGCDFNDRVALEVLRDSFKMKPHLVGKPGMEPLDSFEATWQKMKAGELPMATNIINEVENINFVDVPA</sequence>
<dbReference type="GO" id="GO:0051607">
    <property type="term" value="P:defense response to virus"/>
    <property type="evidence" value="ECO:0007669"/>
    <property type="project" value="UniProtKB-KW"/>
</dbReference>
<dbReference type="GO" id="GO:0042254">
    <property type="term" value="P:ribosome biogenesis"/>
    <property type="evidence" value="ECO:0007669"/>
    <property type="project" value="UniProtKB-KW"/>
</dbReference>
<keyword evidence="25" id="KW-1185">Reference proteome</keyword>
<dbReference type="Proteomes" id="UP001353858">
    <property type="component" value="Unassembled WGS sequence"/>
</dbReference>
<feature type="domain" description="RIO kinase" evidence="23">
    <location>
        <begin position="222"/>
        <end position="466"/>
    </location>
</feature>
<keyword evidence="11 22" id="KW-0479">Metal-binding</keyword>
<dbReference type="AlphaFoldDB" id="A0AAN7PRF7"/>
<evidence type="ECO:0000256" key="15">
    <source>
        <dbReference type="ARBA" id="ARBA00022842"/>
    </source>
</evidence>
<dbReference type="InterPro" id="IPR051272">
    <property type="entry name" value="RIO-type_Ser/Thr_kinase"/>
</dbReference>
<evidence type="ECO:0000256" key="21">
    <source>
        <dbReference type="ARBA" id="ARBA00068351"/>
    </source>
</evidence>
<comment type="subcellular location">
    <subcellularLocation>
        <location evidence="2">Cytoplasm</location>
    </subcellularLocation>
</comment>
<keyword evidence="16" id="KW-0391">Immunity</keyword>
<evidence type="ECO:0000256" key="18">
    <source>
        <dbReference type="ARBA" id="ARBA00047899"/>
    </source>
</evidence>
<keyword evidence="13 22" id="KW-0418">Kinase</keyword>
<comment type="cofactor">
    <cofactor evidence="1 22">
        <name>Mg(2+)</name>
        <dbReference type="ChEBI" id="CHEBI:18420"/>
    </cofactor>
</comment>
<dbReference type="GO" id="GO:0005524">
    <property type="term" value="F:ATP binding"/>
    <property type="evidence" value="ECO:0007669"/>
    <property type="project" value="UniProtKB-UniRule"/>
</dbReference>
<evidence type="ECO:0000256" key="10">
    <source>
        <dbReference type="ARBA" id="ARBA00022679"/>
    </source>
</evidence>
<evidence type="ECO:0000256" key="19">
    <source>
        <dbReference type="ARBA" id="ARBA00048679"/>
    </source>
</evidence>
<dbReference type="PROSITE" id="PS01245">
    <property type="entry name" value="RIO1"/>
    <property type="match status" value="1"/>
</dbReference>
<evidence type="ECO:0000256" key="2">
    <source>
        <dbReference type="ARBA" id="ARBA00004496"/>
    </source>
</evidence>
<keyword evidence="10 22" id="KW-0808">Transferase</keyword>
<evidence type="ECO:0000313" key="24">
    <source>
        <dbReference type="EMBL" id="KAK4874774.1"/>
    </source>
</evidence>
<keyword evidence="6" id="KW-0690">Ribosome biogenesis</keyword>
<accession>A0AAN7PRF7</accession>
<dbReference type="InterPro" id="IPR018934">
    <property type="entry name" value="RIO_dom"/>
</dbReference>
<evidence type="ECO:0000256" key="13">
    <source>
        <dbReference type="ARBA" id="ARBA00022777"/>
    </source>
</evidence>
<evidence type="ECO:0000256" key="16">
    <source>
        <dbReference type="ARBA" id="ARBA00022859"/>
    </source>
</evidence>
<comment type="caution">
    <text evidence="24">The sequence shown here is derived from an EMBL/GenBank/DDBJ whole genome shotgun (WGS) entry which is preliminary data.</text>
</comment>
<evidence type="ECO:0000256" key="11">
    <source>
        <dbReference type="ARBA" id="ARBA00022723"/>
    </source>
</evidence>
<keyword evidence="17" id="KW-0051">Antiviral defense</keyword>
<protein>
    <recommendedName>
        <fullName evidence="21 22">Serine/threonine-protein kinase RIO3</fullName>
        <ecNumber evidence="4 22">2.7.11.1</ecNumber>
    </recommendedName>
</protein>
<evidence type="ECO:0000256" key="1">
    <source>
        <dbReference type="ARBA" id="ARBA00001946"/>
    </source>
</evidence>
<evidence type="ECO:0000256" key="22">
    <source>
        <dbReference type="PIRNR" id="PIRNR038146"/>
    </source>
</evidence>
<dbReference type="InterPro" id="IPR011009">
    <property type="entry name" value="Kinase-like_dom_sf"/>
</dbReference>
<comment type="catalytic activity">
    <reaction evidence="18 22">
        <text>L-threonyl-[protein] + ATP = O-phospho-L-threonyl-[protein] + ADP + H(+)</text>
        <dbReference type="Rhea" id="RHEA:46608"/>
        <dbReference type="Rhea" id="RHEA-COMP:11060"/>
        <dbReference type="Rhea" id="RHEA-COMP:11605"/>
        <dbReference type="ChEBI" id="CHEBI:15378"/>
        <dbReference type="ChEBI" id="CHEBI:30013"/>
        <dbReference type="ChEBI" id="CHEBI:30616"/>
        <dbReference type="ChEBI" id="CHEBI:61977"/>
        <dbReference type="ChEBI" id="CHEBI:456216"/>
        <dbReference type="EC" id="2.7.11.1"/>
    </reaction>
</comment>
<evidence type="ECO:0000256" key="3">
    <source>
        <dbReference type="ARBA" id="ARBA00009196"/>
    </source>
</evidence>
<dbReference type="Pfam" id="PF01163">
    <property type="entry name" value="RIO1"/>
    <property type="match status" value="1"/>
</dbReference>
<dbReference type="SMART" id="SM00090">
    <property type="entry name" value="RIO"/>
    <property type="match status" value="1"/>
</dbReference>
<dbReference type="PANTHER" id="PTHR45723">
    <property type="entry name" value="SERINE/THREONINE-PROTEIN KINASE RIO1"/>
    <property type="match status" value="1"/>
</dbReference>
<evidence type="ECO:0000256" key="14">
    <source>
        <dbReference type="ARBA" id="ARBA00022840"/>
    </source>
</evidence>
<evidence type="ECO:0000256" key="20">
    <source>
        <dbReference type="ARBA" id="ARBA00064322"/>
    </source>
</evidence>
<organism evidence="24 25">
    <name type="scientific">Aquatica leii</name>
    <dbReference type="NCBI Taxonomy" id="1421715"/>
    <lineage>
        <taxon>Eukaryota</taxon>
        <taxon>Metazoa</taxon>
        <taxon>Ecdysozoa</taxon>
        <taxon>Arthropoda</taxon>
        <taxon>Hexapoda</taxon>
        <taxon>Insecta</taxon>
        <taxon>Pterygota</taxon>
        <taxon>Neoptera</taxon>
        <taxon>Endopterygota</taxon>
        <taxon>Coleoptera</taxon>
        <taxon>Polyphaga</taxon>
        <taxon>Elateriformia</taxon>
        <taxon>Elateroidea</taxon>
        <taxon>Lampyridae</taxon>
        <taxon>Luciolinae</taxon>
        <taxon>Aquatica</taxon>
    </lineage>
</organism>
<dbReference type="GO" id="GO:0004674">
    <property type="term" value="F:protein serine/threonine kinase activity"/>
    <property type="evidence" value="ECO:0007669"/>
    <property type="project" value="UniProtKB-UniRule"/>
</dbReference>
<dbReference type="CDD" id="cd05146">
    <property type="entry name" value="RIO3_euk"/>
    <property type="match status" value="1"/>
</dbReference>
<evidence type="ECO:0000256" key="12">
    <source>
        <dbReference type="ARBA" id="ARBA00022741"/>
    </source>
</evidence>
<name>A0AAN7PRF7_9COLE</name>
<keyword evidence="15 22" id="KW-0460">Magnesium</keyword>
<dbReference type="InterPro" id="IPR018935">
    <property type="entry name" value="RIO_kinase_CS"/>
</dbReference>
<dbReference type="InterPro" id="IPR000687">
    <property type="entry name" value="RIO_kinase"/>
</dbReference>
<dbReference type="Gene3D" id="3.30.200.20">
    <property type="entry name" value="Phosphorylase Kinase, domain 1"/>
    <property type="match status" value="1"/>
</dbReference>
<evidence type="ECO:0000256" key="8">
    <source>
        <dbReference type="ARBA" id="ARBA00022553"/>
    </source>
</evidence>
<evidence type="ECO:0000313" key="25">
    <source>
        <dbReference type="Proteomes" id="UP001353858"/>
    </source>
</evidence>
<dbReference type="FunFam" id="3.30.200.20:FF:000200">
    <property type="entry name" value="Serine/threonine-protein kinase RIO3"/>
    <property type="match status" value="1"/>
</dbReference>
<keyword evidence="9" id="KW-0399">Innate immunity</keyword>
<proteinExistence type="inferred from homology"/>
<dbReference type="InterPro" id="IPR017406">
    <property type="entry name" value="Ser/Thr_kinase_Rio3"/>
</dbReference>
<keyword evidence="5" id="KW-0963">Cytoplasm</keyword>
<evidence type="ECO:0000256" key="6">
    <source>
        <dbReference type="ARBA" id="ARBA00022517"/>
    </source>
</evidence>
<keyword evidence="7 22" id="KW-0723">Serine/threonine-protein kinase</keyword>
<comment type="catalytic activity">
    <reaction evidence="19 22">
        <text>L-seryl-[protein] + ATP = O-phospho-L-seryl-[protein] + ADP + H(+)</text>
        <dbReference type="Rhea" id="RHEA:17989"/>
        <dbReference type="Rhea" id="RHEA-COMP:9863"/>
        <dbReference type="Rhea" id="RHEA-COMP:11604"/>
        <dbReference type="ChEBI" id="CHEBI:15378"/>
        <dbReference type="ChEBI" id="CHEBI:29999"/>
        <dbReference type="ChEBI" id="CHEBI:30616"/>
        <dbReference type="ChEBI" id="CHEBI:83421"/>
        <dbReference type="ChEBI" id="CHEBI:456216"/>
        <dbReference type="EC" id="2.7.11.1"/>
    </reaction>
</comment>
<evidence type="ECO:0000256" key="4">
    <source>
        <dbReference type="ARBA" id="ARBA00012513"/>
    </source>
</evidence>
<dbReference type="PIRSF" id="PIRSF038146">
    <property type="entry name" value="Ser/Thr_PK_RIO3"/>
    <property type="match status" value="1"/>
</dbReference>
<evidence type="ECO:0000256" key="7">
    <source>
        <dbReference type="ARBA" id="ARBA00022527"/>
    </source>
</evidence>
<reference evidence="25" key="1">
    <citation type="submission" date="2023-01" db="EMBL/GenBank/DDBJ databases">
        <title>Key to firefly adult light organ development and bioluminescence: homeobox transcription factors regulate luciferase expression and transportation to peroxisome.</title>
        <authorList>
            <person name="Fu X."/>
        </authorList>
    </citation>
    <scope>NUCLEOTIDE SEQUENCE [LARGE SCALE GENOMIC DNA]</scope>
</reference>
<dbReference type="EC" id="2.7.11.1" evidence="4 22"/>
<evidence type="ECO:0000256" key="9">
    <source>
        <dbReference type="ARBA" id="ARBA00022588"/>
    </source>
</evidence>
<comment type="subunit">
    <text evidence="20">Interacts with CASP10. Interacts with IRF3; RIOK3 probably mediates the interaction of TBK1 with IRF3. Associated with 40S pre-ribosomal particles.</text>
</comment>
<dbReference type="Gene3D" id="1.10.510.10">
    <property type="entry name" value="Transferase(Phosphotransferase) domain 1"/>
    <property type="match status" value="1"/>
</dbReference>
<dbReference type="SUPFAM" id="SSF56112">
    <property type="entry name" value="Protein kinase-like (PK-like)"/>
    <property type="match status" value="1"/>
</dbReference>
<dbReference type="GO" id="GO:0005737">
    <property type="term" value="C:cytoplasm"/>
    <property type="evidence" value="ECO:0007669"/>
    <property type="project" value="UniProtKB-SubCell"/>
</dbReference>